<evidence type="ECO:0000259" key="2">
    <source>
        <dbReference type="PROSITE" id="PS50197"/>
    </source>
</evidence>
<dbReference type="InterPro" id="IPR000409">
    <property type="entry name" value="BEACH_dom"/>
</dbReference>
<dbReference type="PROSITE" id="PS51783">
    <property type="entry name" value="PH_BEACH"/>
    <property type="match status" value="1"/>
</dbReference>
<reference evidence="4" key="2">
    <citation type="submission" date="2020-11" db="EMBL/GenBank/DDBJ databases">
        <authorList>
            <person name="Cecchin M."/>
            <person name="Marcolungo L."/>
            <person name="Rossato M."/>
            <person name="Girolomoni L."/>
            <person name="Cosentino E."/>
            <person name="Cuine S."/>
            <person name="Li-Beisson Y."/>
            <person name="Delledonne M."/>
            <person name="Ballottari M."/>
        </authorList>
    </citation>
    <scope>NUCLEOTIDE SEQUENCE</scope>
    <source>
        <strain evidence="4">211/11P</strain>
        <tissue evidence="4">Whole cell</tissue>
    </source>
</reference>
<feature type="region of interest" description="Disordered" evidence="1">
    <location>
        <begin position="677"/>
        <end position="730"/>
    </location>
</feature>
<name>A0A9D4Z250_CHLVU</name>
<evidence type="ECO:0000313" key="4">
    <source>
        <dbReference type="EMBL" id="KAI3437951.1"/>
    </source>
</evidence>
<dbReference type="InterPro" id="IPR036322">
    <property type="entry name" value="WD40_repeat_dom_sf"/>
</dbReference>
<reference evidence="4" key="1">
    <citation type="journal article" date="2019" name="Plant J.">
        <title>Chlorella vulgaris genome assembly and annotation reveals the molecular basis for metabolic acclimation to high light conditions.</title>
        <authorList>
            <person name="Cecchin M."/>
            <person name="Marcolungo L."/>
            <person name="Rossato M."/>
            <person name="Girolomoni L."/>
            <person name="Cosentino E."/>
            <person name="Cuine S."/>
            <person name="Li-Beisson Y."/>
            <person name="Delledonne M."/>
            <person name="Ballottari M."/>
        </authorList>
    </citation>
    <scope>NUCLEOTIDE SEQUENCE</scope>
    <source>
        <strain evidence="4">211/11P</strain>
    </source>
</reference>
<dbReference type="Proteomes" id="UP001055712">
    <property type="component" value="Unassembled WGS sequence"/>
</dbReference>
<proteinExistence type="predicted"/>
<dbReference type="SUPFAM" id="SSF50978">
    <property type="entry name" value="WD40 repeat-like"/>
    <property type="match status" value="1"/>
</dbReference>
<organism evidence="4 5">
    <name type="scientific">Chlorella vulgaris</name>
    <name type="common">Green alga</name>
    <dbReference type="NCBI Taxonomy" id="3077"/>
    <lineage>
        <taxon>Eukaryota</taxon>
        <taxon>Viridiplantae</taxon>
        <taxon>Chlorophyta</taxon>
        <taxon>core chlorophytes</taxon>
        <taxon>Trebouxiophyceae</taxon>
        <taxon>Chlorellales</taxon>
        <taxon>Chlorellaceae</taxon>
        <taxon>Chlorella clade</taxon>
        <taxon>Chlorella</taxon>
    </lineage>
</organism>
<feature type="compositionally biased region" description="Low complexity" evidence="1">
    <location>
        <begin position="820"/>
        <end position="840"/>
    </location>
</feature>
<dbReference type="InterPro" id="IPR036372">
    <property type="entry name" value="BEACH_dom_sf"/>
</dbReference>
<dbReference type="SMART" id="SM01026">
    <property type="entry name" value="Beach"/>
    <property type="match status" value="1"/>
</dbReference>
<feature type="compositionally biased region" description="Low complexity" evidence="1">
    <location>
        <begin position="796"/>
        <end position="812"/>
    </location>
</feature>
<dbReference type="Pfam" id="PF02138">
    <property type="entry name" value="Beach"/>
    <property type="match status" value="1"/>
</dbReference>
<dbReference type="PANTHER" id="PTHR13743">
    <property type="entry name" value="BEIGE/BEACH-RELATED"/>
    <property type="match status" value="1"/>
</dbReference>
<dbReference type="InterPro" id="IPR001680">
    <property type="entry name" value="WD40_rpt"/>
</dbReference>
<sequence length="1392" mass="144255">MFSGSTQGVRRFSLLLLEEGELYVEDFVASARWPAGVAGNWQRLPHMKGQLRLCTKSLFWEPDDVRVPIVRLPFQFVEGMEGAGERRLLVTTTRVVKMRGNAADTPYVVERAGNGSAPHPQPLQWEFELSYARLEGVMPLAQQMMVASRLPAAEQEEFLQATMAAAEAGARFDLGGLRSPAERLLLELGATLLSQGALVREPGRLLVTDQRLYFQPLHNISGHAAVSSHPLTAVAAVARRRYSLRDLGLEMFFSQPDSSRQQLEVAASPPFWGAASALFAFSSREQREQAVAVLAAQQDLGAALPGGREAATACSAILEADPSWLSRVTAAWQRGLLSNLDYLLFLNLASGRTFNDLSQYPVMPWVLADYASPALDLSSPQTFRDLSLPVGALNPRRLAMLRERFADMAGFSAEPPFLYGSHYSTPGFTMFWLVRAAPAHLLRLQAGRFDSPDRLFCGVGEAWEGVTGSNPGDVKELIPEFYTRHDFLLNSRNLGLGTRQNGQPVGDVQLPPWAASPSHFQAVLRAALEAPFVSANLHHWIDLVFGCKQRGEAALEAHNVFRHTAYEGAVDIDGVADRTERIALETQIAEFGQCPRQLFTHRHPQRLVCPPAEVPPPDAAAAQGGGGAAAGASSQALPLALVATILAATREGAGNSPRLEVPRQLAELDVAVRRQRRQEEDAAARAAAAAAGDDAEQADGPTSAGGSQANAARSGADHMPSHHAAASPASGRLRSLGAWAAERKQAVGDRLAGSVGAVRDALAMPAASGASDDAAVAVSGGSASRLQSLFNRRGPAPAAVSATSPATSAAAANEPAGEWSSNAAAPSTTARSPPKSPAAGGAAGLVSSISGRLASFSLPRGQAPGSPVLGSGGSVQVASCPQQPALSAAATAETAAVGRQPADSSGTVWKFARRAAVGDRSAGSRRSSEQGATSSDEEEHDGPPPPQQHLPPLRSSGSGDGGSGIVRRSGSGRSAAELLEAQRQRMLSHGRGETATLAAASSPAAAAAAERRHRTGWYGAGLRDRLAAVSVLAAGSESINGCALAAVADQQPQQYAYSASHSGWLRVHRLHGGEQVRASSISEQPLTSVALLAAPGGGGSGGGPGGQVHPLVLCGSFDACVHAYSPGSGRCVGSFQAAADAVACVQLVGGGGGGGGGTSGGSSCRLLTASWDGTLRGWELAEGRQPWASTLPQPAWSVQAPSAVWAVAAAPDGGLVLAGTEDGLVAAYDPRQPPSSRPLWSRHLLADNYIGGLELCPSGTAAVVAAADGSLSLLDLRHSGAVVARVVPSGAPLRCCSTDGVLALAGDERGALHVWHVAQQLDGGQGAAPLGSWTAPQPDGLFSSLAPHLSCEGAAVNSLAVMPSVCGGGVDVLTGHENGQLSWLSTVAGRAE</sequence>
<comment type="caution">
    <text evidence="4">The sequence shown here is derived from an EMBL/GenBank/DDBJ whole genome shotgun (WGS) entry which is preliminary data.</text>
</comment>
<evidence type="ECO:0000256" key="1">
    <source>
        <dbReference type="SAM" id="MobiDB-lite"/>
    </source>
</evidence>
<dbReference type="SUPFAM" id="SSF81837">
    <property type="entry name" value="BEACH domain"/>
    <property type="match status" value="1"/>
</dbReference>
<dbReference type="InterPro" id="IPR050865">
    <property type="entry name" value="BEACH_Domain"/>
</dbReference>
<keyword evidence="5" id="KW-1185">Reference proteome</keyword>
<protein>
    <recommendedName>
        <fullName evidence="6">Beach domain-containing protein</fullName>
    </recommendedName>
</protein>
<dbReference type="Pfam" id="PF25400">
    <property type="entry name" value="PH_FAN"/>
    <property type="match status" value="1"/>
</dbReference>
<gene>
    <name evidence="4" type="ORF">D9Q98_000395</name>
</gene>
<feature type="region of interest" description="Disordered" evidence="1">
    <location>
        <begin position="915"/>
        <end position="973"/>
    </location>
</feature>
<dbReference type="CDD" id="cd06071">
    <property type="entry name" value="Beach"/>
    <property type="match status" value="1"/>
</dbReference>
<dbReference type="SUPFAM" id="SSF50729">
    <property type="entry name" value="PH domain-like"/>
    <property type="match status" value="1"/>
</dbReference>
<feature type="domain" description="BEACH" evidence="2">
    <location>
        <begin position="317"/>
        <end position="606"/>
    </location>
</feature>
<dbReference type="OrthoDB" id="26681at2759"/>
<dbReference type="PANTHER" id="PTHR13743:SF123">
    <property type="entry name" value="PROTEIN FAN"/>
    <property type="match status" value="1"/>
</dbReference>
<dbReference type="PROSITE" id="PS50197">
    <property type="entry name" value="BEACH"/>
    <property type="match status" value="1"/>
</dbReference>
<accession>A0A9D4Z250</accession>
<evidence type="ECO:0008006" key="6">
    <source>
        <dbReference type="Google" id="ProtNLM"/>
    </source>
</evidence>
<feature type="region of interest" description="Disordered" evidence="1">
    <location>
        <begin position="796"/>
        <end position="843"/>
    </location>
</feature>
<dbReference type="Gene3D" id="2.130.10.10">
    <property type="entry name" value="YVTN repeat-like/Quinoprotein amine dehydrogenase"/>
    <property type="match status" value="2"/>
</dbReference>
<feature type="region of interest" description="Disordered" evidence="1">
    <location>
        <begin position="608"/>
        <end position="629"/>
    </location>
</feature>
<dbReference type="Gene3D" id="1.10.1540.10">
    <property type="entry name" value="BEACH domain"/>
    <property type="match status" value="1"/>
</dbReference>
<dbReference type="InterPro" id="IPR057496">
    <property type="entry name" value="FAN-like_PH"/>
</dbReference>
<dbReference type="EMBL" id="SIDB01000001">
    <property type="protein sequence ID" value="KAI3437951.1"/>
    <property type="molecule type" value="Genomic_DNA"/>
</dbReference>
<dbReference type="InterPro" id="IPR023362">
    <property type="entry name" value="PH-BEACH_dom"/>
</dbReference>
<dbReference type="InterPro" id="IPR015943">
    <property type="entry name" value="WD40/YVTN_repeat-like_dom_sf"/>
</dbReference>
<evidence type="ECO:0000259" key="3">
    <source>
        <dbReference type="PROSITE" id="PS51783"/>
    </source>
</evidence>
<feature type="domain" description="BEACH-type PH" evidence="3">
    <location>
        <begin position="181"/>
        <end position="295"/>
    </location>
</feature>
<dbReference type="SMART" id="SM00320">
    <property type="entry name" value="WD40"/>
    <property type="match status" value="4"/>
</dbReference>
<evidence type="ECO:0000313" key="5">
    <source>
        <dbReference type="Proteomes" id="UP001055712"/>
    </source>
</evidence>